<gene>
    <name evidence="2" type="primary">CSON015553</name>
</gene>
<dbReference type="AlphaFoldDB" id="A0A336MDP8"/>
<accession>A0A336MDP8</accession>
<feature type="domain" description="Methyltransferase" evidence="1">
    <location>
        <begin position="37"/>
        <end position="164"/>
    </location>
</feature>
<reference evidence="2" key="1">
    <citation type="submission" date="2018-07" db="EMBL/GenBank/DDBJ databases">
        <authorList>
            <person name="Quirk P.G."/>
            <person name="Krulwich T.A."/>
        </authorList>
    </citation>
    <scope>NUCLEOTIDE SEQUENCE</scope>
</reference>
<sequence length="269" mass="31631">MEEPELFTKINASNTAETKKVLDKYQNSIKWNGKDWLLDIGCGPGDVTMNVIKKRMPETCEKLVAVDISEKMIEYCKEKYKDERNVEFCLMDIGADMKDYPDFLEKFDHVMSFTVLQWVQDQRKVFSNILKLLKPGGDLLATFVASTTSFYMYEQIHEKWNLYMHDYKKFIGPYHHSDDPAAEVRKILHTVGFHEYKVEIKYQEQVVKSADDLKTYIIAVSPFASRIPDKKRRDQFLNEVVEYYTEMGCRQPDGRFVYPCKMIVVYAKK</sequence>
<dbReference type="InterPro" id="IPR025714">
    <property type="entry name" value="Methyltranfer_dom"/>
</dbReference>
<dbReference type="OMA" id="CDINERA"/>
<evidence type="ECO:0000313" key="2">
    <source>
        <dbReference type="EMBL" id="SSX28366.1"/>
    </source>
</evidence>
<dbReference type="PANTHER" id="PTHR43861">
    <property type="entry name" value="TRANS-ACONITATE 2-METHYLTRANSFERASE-RELATED"/>
    <property type="match status" value="1"/>
</dbReference>
<dbReference type="VEuPathDB" id="VectorBase:CSON015553"/>
<protein>
    <submittedName>
        <fullName evidence="2">CSON015553 protein</fullName>
    </submittedName>
</protein>
<dbReference type="CDD" id="cd02440">
    <property type="entry name" value="AdoMet_MTases"/>
    <property type="match status" value="1"/>
</dbReference>
<dbReference type="InterPro" id="IPR029063">
    <property type="entry name" value="SAM-dependent_MTases_sf"/>
</dbReference>
<organism evidence="2">
    <name type="scientific">Culicoides sonorensis</name>
    <name type="common">Biting midge</name>
    <dbReference type="NCBI Taxonomy" id="179676"/>
    <lineage>
        <taxon>Eukaryota</taxon>
        <taxon>Metazoa</taxon>
        <taxon>Ecdysozoa</taxon>
        <taxon>Arthropoda</taxon>
        <taxon>Hexapoda</taxon>
        <taxon>Insecta</taxon>
        <taxon>Pterygota</taxon>
        <taxon>Neoptera</taxon>
        <taxon>Endopterygota</taxon>
        <taxon>Diptera</taxon>
        <taxon>Nematocera</taxon>
        <taxon>Chironomoidea</taxon>
        <taxon>Ceratopogonidae</taxon>
        <taxon>Ceratopogoninae</taxon>
        <taxon>Culicoides</taxon>
        <taxon>Monoculicoides</taxon>
    </lineage>
</organism>
<dbReference type="Pfam" id="PF13847">
    <property type="entry name" value="Methyltransf_31"/>
    <property type="match status" value="1"/>
</dbReference>
<evidence type="ECO:0000259" key="1">
    <source>
        <dbReference type="Pfam" id="PF13847"/>
    </source>
</evidence>
<name>A0A336MDP8_CULSO</name>
<proteinExistence type="predicted"/>
<dbReference type="PANTHER" id="PTHR43861:SF1">
    <property type="entry name" value="TRANS-ACONITATE 2-METHYLTRANSFERASE"/>
    <property type="match status" value="1"/>
</dbReference>
<dbReference type="EMBL" id="UFQT01000997">
    <property type="protein sequence ID" value="SSX28366.1"/>
    <property type="molecule type" value="Genomic_DNA"/>
</dbReference>
<dbReference type="Gene3D" id="3.40.50.150">
    <property type="entry name" value="Vaccinia Virus protein VP39"/>
    <property type="match status" value="1"/>
</dbReference>
<dbReference type="SUPFAM" id="SSF53335">
    <property type="entry name" value="S-adenosyl-L-methionine-dependent methyltransferases"/>
    <property type="match status" value="1"/>
</dbReference>